<evidence type="ECO:0000313" key="2">
    <source>
        <dbReference type="EMBL" id="SFA84541.1"/>
    </source>
</evidence>
<dbReference type="InterPro" id="IPR033753">
    <property type="entry name" value="GCV_H/Fam206"/>
</dbReference>
<dbReference type="GO" id="GO:0005960">
    <property type="term" value="C:glycine cleavage complex"/>
    <property type="evidence" value="ECO:0007669"/>
    <property type="project" value="InterPro"/>
</dbReference>
<evidence type="ECO:0000256" key="1">
    <source>
        <dbReference type="ARBA" id="ARBA00022823"/>
    </source>
</evidence>
<accession>A0A1I0W7I8</accession>
<dbReference type="AlphaFoldDB" id="A0A1I0W7I8"/>
<keyword evidence="1" id="KW-0450">Lipoyl</keyword>
<sequence>MTNLEKLFYTEDHQWVNVKGKKAYIGITDYGQELFGDIGFIDLPDNEEQFEKGEAYVVVDGLNIACDVCIPLDGKVLLTNEILSDNPAVINDSPYNNWIILIELDDKNQLEDLLSYSEYESICEKEK</sequence>
<dbReference type="Gene3D" id="2.40.50.100">
    <property type="match status" value="1"/>
</dbReference>
<dbReference type="InterPro" id="IPR002930">
    <property type="entry name" value="GCV_H"/>
</dbReference>
<dbReference type="CDD" id="cd06848">
    <property type="entry name" value="GCS_H"/>
    <property type="match status" value="1"/>
</dbReference>
<dbReference type="GO" id="GO:0005829">
    <property type="term" value="C:cytosol"/>
    <property type="evidence" value="ECO:0007669"/>
    <property type="project" value="TreeGrafter"/>
</dbReference>
<keyword evidence="3" id="KW-1185">Reference proteome</keyword>
<gene>
    <name evidence="2" type="ORF">SAMN04488528_1004107</name>
</gene>
<dbReference type="SUPFAM" id="SSF51230">
    <property type="entry name" value="Single hybrid motif"/>
    <property type="match status" value="1"/>
</dbReference>
<reference evidence="2 3" key="1">
    <citation type="submission" date="2016-10" db="EMBL/GenBank/DDBJ databases">
        <authorList>
            <person name="de Groot N.N."/>
        </authorList>
    </citation>
    <scope>NUCLEOTIDE SEQUENCE [LARGE SCALE GENOMIC DNA]</scope>
    <source>
        <strain evidence="2 3">DSM 12271</strain>
    </source>
</reference>
<proteinExistence type="predicted"/>
<dbReference type="PANTHER" id="PTHR11715:SF3">
    <property type="entry name" value="GLYCINE CLEAVAGE SYSTEM H PROTEIN-RELATED"/>
    <property type="match status" value="1"/>
</dbReference>
<dbReference type="STRING" id="84698.SAMN04488528_1004107"/>
<protein>
    <submittedName>
        <fullName evidence="2">Glycine cleavage system H protein</fullName>
    </submittedName>
</protein>
<name>A0A1I0W7I8_9CLOT</name>
<dbReference type="EMBL" id="FOKI01000004">
    <property type="protein sequence ID" value="SFA84541.1"/>
    <property type="molecule type" value="Genomic_DNA"/>
</dbReference>
<dbReference type="Proteomes" id="UP000198619">
    <property type="component" value="Unassembled WGS sequence"/>
</dbReference>
<dbReference type="OrthoDB" id="9796712at2"/>
<dbReference type="Pfam" id="PF01597">
    <property type="entry name" value="GCV_H"/>
    <property type="match status" value="1"/>
</dbReference>
<dbReference type="RefSeq" id="WP_090038935.1">
    <property type="nucleotide sequence ID" value="NZ_FOKI01000004.1"/>
</dbReference>
<dbReference type="PANTHER" id="PTHR11715">
    <property type="entry name" value="GLYCINE CLEAVAGE SYSTEM H PROTEIN"/>
    <property type="match status" value="1"/>
</dbReference>
<evidence type="ECO:0000313" key="3">
    <source>
        <dbReference type="Proteomes" id="UP000198619"/>
    </source>
</evidence>
<organism evidence="2 3">
    <name type="scientific">Clostridium frigidicarnis</name>
    <dbReference type="NCBI Taxonomy" id="84698"/>
    <lineage>
        <taxon>Bacteria</taxon>
        <taxon>Bacillati</taxon>
        <taxon>Bacillota</taxon>
        <taxon>Clostridia</taxon>
        <taxon>Eubacteriales</taxon>
        <taxon>Clostridiaceae</taxon>
        <taxon>Clostridium</taxon>
    </lineage>
</organism>
<dbReference type="GO" id="GO:0019464">
    <property type="term" value="P:glycine decarboxylation via glycine cleavage system"/>
    <property type="evidence" value="ECO:0007669"/>
    <property type="project" value="InterPro"/>
</dbReference>
<dbReference type="GO" id="GO:0009249">
    <property type="term" value="P:protein lipoylation"/>
    <property type="evidence" value="ECO:0007669"/>
    <property type="project" value="TreeGrafter"/>
</dbReference>
<dbReference type="InterPro" id="IPR011053">
    <property type="entry name" value="Single_hybrid_motif"/>
</dbReference>